<keyword evidence="1" id="KW-0472">Membrane</keyword>
<sequence length="61" mass="7061">MGGYGLDAVLSVPLGMLFAAKEFVLPVTEWGWSMFFNGVFIGFFGIFLSDYYYRRHPERTR</sequence>
<reference evidence="2 3" key="1">
    <citation type="submission" date="2023-07" db="EMBL/GenBank/DDBJ databases">
        <title>Sequencing the genomes of 1000 actinobacteria strains.</title>
        <authorList>
            <person name="Klenk H.-P."/>
        </authorList>
    </citation>
    <scope>NUCLEOTIDE SEQUENCE [LARGE SCALE GENOMIC DNA]</scope>
    <source>
        <strain evidence="2 3">DSM 15539</strain>
    </source>
</reference>
<keyword evidence="3" id="KW-1185">Reference proteome</keyword>
<comment type="caution">
    <text evidence="2">The sequence shown here is derived from an EMBL/GenBank/DDBJ whole genome shotgun (WGS) entry which is preliminary data.</text>
</comment>
<evidence type="ECO:0000313" key="3">
    <source>
        <dbReference type="Proteomes" id="UP001266099"/>
    </source>
</evidence>
<feature type="transmembrane region" description="Helical" evidence="1">
    <location>
        <begin position="30"/>
        <end position="53"/>
    </location>
</feature>
<dbReference type="RefSeq" id="WP_309956026.1">
    <property type="nucleotide sequence ID" value="NZ_JAVDUJ010000001.1"/>
</dbReference>
<dbReference type="Proteomes" id="UP001266099">
    <property type="component" value="Unassembled WGS sequence"/>
</dbReference>
<proteinExistence type="predicted"/>
<accession>A0ABU1T1Z2</accession>
<organism evidence="2 3">
    <name type="scientific">Arcanobacterium hippocoleae</name>
    <dbReference type="NCBI Taxonomy" id="149017"/>
    <lineage>
        <taxon>Bacteria</taxon>
        <taxon>Bacillati</taxon>
        <taxon>Actinomycetota</taxon>
        <taxon>Actinomycetes</taxon>
        <taxon>Actinomycetales</taxon>
        <taxon>Actinomycetaceae</taxon>
        <taxon>Arcanobacterium</taxon>
    </lineage>
</organism>
<gene>
    <name evidence="2" type="ORF">J2S36_000924</name>
</gene>
<protein>
    <submittedName>
        <fullName evidence="2">Sterol desaturase/sphingolipid hydroxylase (Fatty acid hydroxylase superfamily)</fullName>
    </submittedName>
</protein>
<keyword evidence="1" id="KW-1133">Transmembrane helix</keyword>
<evidence type="ECO:0000256" key="1">
    <source>
        <dbReference type="SAM" id="Phobius"/>
    </source>
</evidence>
<name>A0ABU1T1Z2_9ACTO</name>
<dbReference type="EMBL" id="JAVDUJ010000001">
    <property type="protein sequence ID" value="MDR6939381.1"/>
    <property type="molecule type" value="Genomic_DNA"/>
</dbReference>
<evidence type="ECO:0000313" key="2">
    <source>
        <dbReference type="EMBL" id="MDR6939381.1"/>
    </source>
</evidence>
<keyword evidence="1" id="KW-0812">Transmembrane</keyword>